<dbReference type="Proteomes" id="UP001218188">
    <property type="component" value="Unassembled WGS sequence"/>
</dbReference>
<reference evidence="1" key="1">
    <citation type="submission" date="2023-03" db="EMBL/GenBank/DDBJ databases">
        <title>Massive genome expansion in bonnet fungi (Mycena s.s.) driven by repeated elements and novel gene families across ecological guilds.</title>
        <authorList>
            <consortium name="Lawrence Berkeley National Laboratory"/>
            <person name="Harder C.B."/>
            <person name="Miyauchi S."/>
            <person name="Viragh M."/>
            <person name="Kuo A."/>
            <person name="Thoen E."/>
            <person name="Andreopoulos B."/>
            <person name="Lu D."/>
            <person name="Skrede I."/>
            <person name="Drula E."/>
            <person name="Henrissat B."/>
            <person name="Morin E."/>
            <person name="Kohler A."/>
            <person name="Barry K."/>
            <person name="LaButti K."/>
            <person name="Morin E."/>
            <person name="Salamov A."/>
            <person name="Lipzen A."/>
            <person name="Mereny Z."/>
            <person name="Hegedus B."/>
            <person name="Baldrian P."/>
            <person name="Stursova M."/>
            <person name="Weitz H."/>
            <person name="Taylor A."/>
            <person name="Grigoriev I.V."/>
            <person name="Nagy L.G."/>
            <person name="Martin F."/>
            <person name="Kauserud H."/>
        </authorList>
    </citation>
    <scope>NUCLEOTIDE SEQUENCE</scope>
    <source>
        <strain evidence="1">CBHHK200</strain>
    </source>
</reference>
<accession>A0AAD6S7B6</accession>
<evidence type="ECO:0000313" key="2">
    <source>
        <dbReference type="Proteomes" id="UP001218188"/>
    </source>
</evidence>
<organism evidence="1 2">
    <name type="scientific">Mycena alexandri</name>
    <dbReference type="NCBI Taxonomy" id="1745969"/>
    <lineage>
        <taxon>Eukaryota</taxon>
        <taxon>Fungi</taxon>
        <taxon>Dikarya</taxon>
        <taxon>Basidiomycota</taxon>
        <taxon>Agaricomycotina</taxon>
        <taxon>Agaricomycetes</taxon>
        <taxon>Agaricomycetidae</taxon>
        <taxon>Agaricales</taxon>
        <taxon>Marasmiineae</taxon>
        <taxon>Mycenaceae</taxon>
        <taxon>Mycena</taxon>
    </lineage>
</organism>
<dbReference type="AlphaFoldDB" id="A0AAD6S7B6"/>
<dbReference type="EMBL" id="JARJCM010000214">
    <property type="protein sequence ID" value="KAJ7022200.1"/>
    <property type="molecule type" value="Genomic_DNA"/>
</dbReference>
<keyword evidence="2" id="KW-1185">Reference proteome</keyword>
<sequence length="334" mass="37563">MSWETPQPSLRPGSGRRARLLPPAQQSAKFICRPELSWAGRRTYLPTLDNPTKKVLKANLKATIRTPGVEPGAPTACAAHHVRSTRSDIPFIENLRSEVGGITVGWVEEMSHYRPPVQPTVFNIFTSPTVPINDGGAPSRLMSGSSKCNYLPSKAAARARRRLITAISSRQTRRRVRTGAKMEGSLLLSAKPSHPARADVIDVRHRRHQGDFPADTLAHPMCSYYPPYRATTAFRYPLDIATKTTISRRLRRIFLAEWRKAWVNSPHKNEITEEKDRHAAENIMHLCRIFTPQGKRELKLDVFLIVVALRTDTTTGRGPRALKKDWLEAIGQCK</sequence>
<proteinExistence type="predicted"/>
<evidence type="ECO:0000313" key="1">
    <source>
        <dbReference type="EMBL" id="KAJ7022200.1"/>
    </source>
</evidence>
<comment type="caution">
    <text evidence="1">The sequence shown here is derived from an EMBL/GenBank/DDBJ whole genome shotgun (WGS) entry which is preliminary data.</text>
</comment>
<protein>
    <submittedName>
        <fullName evidence="1">Uncharacterized protein</fullName>
    </submittedName>
</protein>
<name>A0AAD6S7B6_9AGAR</name>
<gene>
    <name evidence="1" type="ORF">C8F04DRAFT_1194687</name>
</gene>